<dbReference type="Gene3D" id="2.40.350.10">
    <property type="entry name" value="SO1590-like"/>
    <property type="match status" value="1"/>
</dbReference>
<organism evidence="1 2">
    <name type="scientific">Tengunoibacter tsumagoiensis</name>
    <dbReference type="NCBI Taxonomy" id="2014871"/>
    <lineage>
        <taxon>Bacteria</taxon>
        <taxon>Bacillati</taxon>
        <taxon>Chloroflexota</taxon>
        <taxon>Ktedonobacteria</taxon>
        <taxon>Ktedonobacterales</taxon>
        <taxon>Dictyobacteraceae</taxon>
        <taxon>Tengunoibacter</taxon>
    </lineage>
</organism>
<accession>A0A402A8Q3</accession>
<dbReference type="InterPro" id="IPR021607">
    <property type="entry name" value="DUF3224"/>
</dbReference>
<comment type="caution">
    <text evidence="1">The sequence shown here is derived from an EMBL/GenBank/DDBJ whole genome shotgun (WGS) entry which is preliminary data.</text>
</comment>
<evidence type="ECO:0000313" key="2">
    <source>
        <dbReference type="Proteomes" id="UP000287352"/>
    </source>
</evidence>
<proteinExistence type="predicted"/>
<dbReference type="InterPro" id="IPR023159">
    <property type="entry name" value="SO1590-like_sf"/>
</dbReference>
<dbReference type="RefSeq" id="WP_126582987.1">
    <property type="nucleotide sequence ID" value="NZ_BIFR01000002.1"/>
</dbReference>
<protein>
    <recommendedName>
        <fullName evidence="3">DUF3224 domain-containing protein</fullName>
    </recommendedName>
</protein>
<dbReference type="EMBL" id="BIFR01000002">
    <property type="protein sequence ID" value="GCE15540.1"/>
    <property type="molecule type" value="Genomic_DNA"/>
</dbReference>
<evidence type="ECO:0000313" key="1">
    <source>
        <dbReference type="EMBL" id="GCE15540.1"/>
    </source>
</evidence>
<dbReference type="OrthoDB" id="69764at2"/>
<dbReference type="AlphaFoldDB" id="A0A402A8Q3"/>
<keyword evidence="2" id="KW-1185">Reference proteome</keyword>
<evidence type="ECO:0008006" key="3">
    <source>
        <dbReference type="Google" id="ProtNLM"/>
    </source>
</evidence>
<reference evidence="2" key="1">
    <citation type="submission" date="2018-12" db="EMBL/GenBank/DDBJ databases">
        <title>Tengunoibacter tsumagoiensis gen. nov., sp. nov., Dictyobacter kobayashii sp. nov., D. alpinus sp. nov., and D. joshuensis sp. nov. and description of Dictyobacteraceae fam. nov. within the order Ktedonobacterales isolated from Tengu-no-mugimeshi.</title>
        <authorList>
            <person name="Wang C.M."/>
            <person name="Zheng Y."/>
            <person name="Sakai Y."/>
            <person name="Toyoda A."/>
            <person name="Minakuchi Y."/>
            <person name="Abe K."/>
            <person name="Yokota A."/>
            <person name="Yabe S."/>
        </authorList>
    </citation>
    <scope>NUCLEOTIDE SEQUENCE [LARGE SCALE GENOMIC DNA]</scope>
    <source>
        <strain evidence="2">Uno3</strain>
    </source>
</reference>
<sequence>MSIHTKSDFKISSWDQRPYDEPKDGATLLQIDVKRSFQGDIEAESTAVLLMCQAGDGSAGYVATEKVVGRIGSRFGSFVIQHGGAVASGNVTDSFGYVVPGSGTDELQGLRGHCVWHHDEHEATFTLDYDIE</sequence>
<name>A0A402A8Q3_9CHLR</name>
<dbReference type="Pfam" id="PF11528">
    <property type="entry name" value="DUF3224"/>
    <property type="match status" value="1"/>
</dbReference>
<gene>
    <name evidence="1" type="ORF">KTT_53990</name>
</gene>
<dbReference type="SUPFAM" id="SSF159238">
    <property type="entry name" value="SO1590-like"/>
    <property type="match status" value="1"/>
</dbReference>
<dbReference type="Proteomes" id="UP000287352">
    <property type="component" value="Unassembled WGS sequence"/>
</dbReference>